<dbReference type="Gene3D" id="1.10.260.40">
    <property type="entry name" value="lambda repressor-like DNA-binding domains"/>
    <property type="match status" value="1"/>
</dbReference>
<dbReference type="GO" id="GO:0003677">
    <property type="term" value="F:DNA binding"/>
    <property type="evidence" value="ECO:0007669"/>
    <property type="project" value="UniProtKB-KW"/>
</dbReference>
<dbReference type="InterPro" id="IPR010982">
    <property type="entry name" value="Lambda_DNA-bd_dom_sf"/>
</dbReference>
<feature type="domain" description="HTH cro/C1-type" evidence="2">
    <location>
        <begin position="9"/>
        <end position="63"/>
    </location>
</feature>
<dbReference type="RefSeq" id="WP_157614343.1">
    <property type="nucleotide sequence ID" value="NZ_CP046622.1"/>
</dbReference>
<dbReference type="Proteomes" id="UP000425817">
    <property type="component" value="Chromosome"/>
</dbReference>
<dbReference type="InterPro" id="IPR019701">
    <property type="entry name" value="Phage_P22_NinX"/>
</dbReference>
<dbReference type="AlphaFoldDB" id="A0A6I6HJA1"/>
<organism evidence="3 4">
    <name type="scientific">Variovorax paradoxus</name>
    <dbReference type="NCBI Taxonomy" id="34073"/>
    <lineage>
        <taxon>Bacteria</taxon>
        <taxon>Pseudomonadati</taxon>
        <taxon>Pseudomonadota</taxon>
        <taxon>Betaproteobacteria</taxon>
        <taxon>Burkholderiales</taxon>
        <taxon>Comamonadaceae</taxon>
        <taxon>Variovorax</taxon>
    </lineage>
</organism>
<dbReference type="EMBL" id="CP046622">
    <property type="protein sequence ID" value="QGW82913.1"/>
    <property type="molecule type" value="Genomic_DNA"/>
</dbReference>
<dbReference type="PANTHER" id="PTHR46558:SF11">
    <property type="entry name" value="HTH-TYPE TRANSCRIPTIONAL REGULATOR XRE"/>
    <property type="match status" value="1"/>
</dbReference>
<evidence type="ECO:0000313" key="4">
    <source>
        <dbReference type="Proteomes" id="UP000425817"/>
    </source>
</evidence>
<name>A0A6I6HJA1_VARPD</name>
<proteinExistence type="predicted"/>
<gene>
    <name evidence="3" type="ORF">GOQ09_15615</name>
</gene>
<protein>
    <submittedName>
        <fullName evidence="3">Helix-turn-helix domain-containing protein</fullName>
    </submittedName>
</protein>
<dbReference type="OrthoDB" id="8564427at2"/>
<dbReference type="SUPFAM" id="SSF47413">
    <property type="entry name" value="lambda repressor-like DNA-binding domains"/>
    <property type="match status" value="1"/>
</dbReference>
<dbReference type="CDD" id="cd00093">
    <property type="entry name" value="HTH_XRE"/>
    <property type="match status" value="1"/>
</dbReference>
<dbReference type="Pfam" id="PF01381">
    <property type="entry name" value="HTH_3"/>
    <property type="match status" value="1"/>
</dbReference>
<dbReference type="SMART" id="SM00530">
    <property type="entry name" value="HTH_XRE"/>
    <property type="match status" value="1"/>
</dbReference>
<evidence type="ECO:0000259" key="2">
    <source>
        <dbReference type="PROSITE" id="PS50943"/>
    </source>
</evidence>
<dbReference type="InterPro" id="IPR001387">
    <property type="entry name" value="Cro/C1-type_HTH"/>
</dbReference>
<dbReference type="PANTHER" id="PTHR46558">
    <property type="entry name" value="TRACRIPTIONAL REGULATORY PROTEIN-RELATED-RELATED"/>
    <property type="match status" value="1"/>
</dbReference>
<reference evidence="3 4" key="1">
    <citation type="submission" date="2019-12" db="EMBL/GenBank/DDBJ databases">
        <title>Hybrid Genome Assemblies of two High G+C Isolates from Undergraduate Microbiology Courses.</title>
        <authorList>
            <person name="Ne Ville C.J."/>
            <person name="Enright D."/>
            <person name="Hernandez I."/>
            <person name="Dodsworth J."/>
            <person name="Orwin P.M."/>
        </authorList>
    </citation>
    <scope>NUCLEOTIDE SEQUENCE [LARGE SCALE GENOMIC DNA]</scope>
    <source>
        <strain evidence="3 4">CSUSB</strain>
    </source>
</reference>
<dbReference type="Pfam" id="PF10765">
    <property type="entry name" value="Phage_P22_NinX"/>
    <property type="match status" value="1"/>
</dbReference>
<accession>A0A6I6HJA1</accession>
<evidence type="ECO:0000313" key="3">
    <source>
        <dbReference type="EMBL" id="QGW82913.1"/>
    </source>
</evidence>
<evidence type="ECO:0000256" key="1">
    <source>
        <dbReference type="ARBA" id="ARBA00023125"/>
    </source>
</evidence>
<keyword evidence="1" id="KW-0238">DNA-binding</keyword>
<sequence>MDSKPILNLKKLRTERRITQEELGKALGITTRTLIRWEAGQGEPGISDLRALASYYQVSVDQLIGDLLGSGETGVLPKVADLSGDQLNYWVARAQGLSPEMTDHGPVVYEPGYGQRPVPAYCNDYVHGGPFIRLHRIHLLPLAAGEKFDGRVVAVDSWVARCAASPFASLGATDLEAAMRAYLLAEFGVHVLA</sequence>
<dbReference type="PROSITE" id="PS50943">
    <property type="entry name" value="HTH_CROC1"/>
    <property type="match status" value="1"/>
</dbReference>